<organism evidence="1 2">
    <name type="scientific">Tenacibaculum geojense</name>
    <dbReference type="NCBI Taxonomy" id="915352"/>
    <lineage>
        <taxon>Bacteria</taxon>
        <taxon>Pseudomonadati</taxon>
        <taxon>Bacteroidota</taxon>
        <taxon>Flavobacteriia</taxon>
        <taxon>Flavobacteriales</taxon>
        <taxon>Flavobacteriaceae</taxon>
        <taxon>Tenacibaculum</taxon>
    </lineage>
</organism>
<evidence type="ECO:0000313" key="2">
    <source>
        <dbReference type="Proteomes" id="UP001597062"/>
    </source>
</evidence>
<dbReference type="EMBL" id="JBHTJR010000050">
    <property type="protein sequence ID" value="MFD0993574.1"/>
    <property type="molecule type" value="Genomic_DNA"/>
</dbReference>
<gene>
    <name evidence="1" type="ORF">ACFQ1U_10195</name>
</gene>
<comment type="caution">
    <text evidence="1">The sequence shown here is derived from an EMBL/GenBank/DDBJ whole genome shotgun (WGS) entry which is preliminary data.</text>
</comment>
<accession>A0ABW3JT68</accession>
<reference evidence="2" key="1">
    <citation type="journal article" date="2019" name="Int. J. Syst. Evol. Microbiol.">
        <title>The Global Catalogue of Microorganisms (GCM) 10K type strain sequencing project: providing services to taxonomists for standard genome sequencing and annotation.</title>
        <authorList>
            <consortium name="The Broad Institute Genomics Platform"/>
            <consortium name="The Broad Institute Genome Sequencing Center for Infectious Disease"/>
            <person name="Wu L."/>
            <person name="Ma J."/>
        </authorList>
    </citation>
    <scope>NUCLEOTIDE SEQUENCE [LARGE SCALE GENOMIC DNA]</scope>
    <source>
        <strain evidence="2">CCUG 60527</strain>
    </source>
</reference>
<keyword evidence="2" id="KW-1185">Reference proteome</keyword>
<proteinExistence type="predicted"/>
<protein>
    <submittedName>
        <fullName evidence="1">Uncharacterized protein</fullName>
    </submittedName>
</protein>
<sequence>MNAILKQLDILRKRIESIRLEDKSKYDEDYKKHLSIEESVYRRLIENIEYQILSPIEKQSKRVLNLSKLREQNKDVINELNEINLYSKIKEVIPYIMAVSYKINMEEKHLTEDLLEFCEKQLEIIDSSPYKRKIIFPTKEEIEKAFKSYTEKIKPNKIPALKVYKQPEVNKKIEELYQMFLKLSVTN</sequence>
<evidence type="ECO:0000313" key="1">
    <source>
        <dbReference type="EMBL" id="MFD0993574.1"/>
    </source>
</evidence>
<dbReference type="RefSeq" id="WP_386107974.1">
    <property type="nucleotide sequence ID" value="NZ_JBHTJR010000050.1"/>
</dbReference>
<name>A0ABW3JT68_9FLAO</name>
<dbReference type="Proteomes" id="UP001597062">
    <property type="component" value="Unassembled WGS sequence"/>
</dbReference>